<accession>A0A0L8IDF7</accession>
<dbReference type="OrthoDB" id="6019271at2759"/>
<dbReference type="Gene3D" id="6.10.140.70">
    <property type="match status" value="1"/>
</dbReference>
<gene>
    <name evidence="2" type="ORF">OCBIM_22015598mg</name>
</gene>
<proteinExistence type="predicted"/>
<dbReference type="STRING" id="37653.A0A0L8IDF7"/>
<evidence type="ECO:0000313" key="2">
    <source>
        <dbReference type="EMBL" id="KOF99502.1"/>
    </source>
</evidence>
<feature type="domain" description="EF-hand" evidence="1">
    <location>
        <begin position="41"/>
        <end position="73"/>
    </location>
</feature>
<dbReference type="SUPFAM" id="SSF47473">
    <property type="entry name" value="EF-hand"/>
    <property type="match status" value="1"/>
</dbReference>
<dbReference type="InterPro" id="IPR015153">
    <property type="entry name" value="EF-hand_dom_typ1"/>
</dbReference>
<sequence>MQNVIINGFCLSLSGHLAASDDSRMLDDTSPTTRAFVEHKQLMTELRSQNYDVIRFATYRTACKLRFIQKRTNCK</sequence>
<organism evidence="2">
    <name type="scientific">Octopus bimaculoides</name>
    <name type="common">California two-spotted octopus</name>
    <dbReference type="NCBI Taxonomy" id="37653"/>
    <lineage>
        <taxon>Eukaryota</taxon>
        <taxon>Metazoa</taxon>
        <taxon>Spiralia</taxon>
        <taxon>Lophotrochozoa</taxon>
        <taxon>Mollusca</taxon>
        <taxon>Cephalopoda</taxon>
        <taxon>Coleoidea</taxon>
        <taxon>Octopodiformes</taxon>
        <taxon>Octopoda</taxon>
        <taxon>Incirrata</taxon>
        <taxon>Octopodidae</taxon>
        <taxon>Octopus</taxon>
    </lineage>
</organism>
<dbReference type="InterPro" id="IPR011992">
    <property type="entry name" value="EF-hand-dom_pair"/>
</dbReference>
<protein>
    <recommendedName>
        <fullName evidence="1">EF-hand domain-containing protein</fullName>
    </recommendedName>
</protein>
<reference evidence="2" key="1">
    <citation type="submission" date="2015-07" db="EMBL/GenBank/DDBJ databases">
        <title>MeaNS - Measles Nucleotide Surveillance Program.</title>
        <authorList>
            <person name="Tran T."/>
            <person name="Druce J."/>
        </authorList>
    </citation>
    <scope>NUCLEOTIDE SEQUENCE</scope>
    <source>
        <strain evidence="2">UCB-OBI-ISO-001</strain>
        <tissue evidence="2">Gonad</tissue>
    </source>
</reference>
<dbReference type="AlphaFoldDB" id="A0A0L8IDF7"/>
<name>A0A0L8IDF7_OCTBM</name>
<evidence type="ECO:0000259" key="1">
    <source>
        <dbReference type="Pfam" id="PF09068"/>
    </source>
</evidence>
<dbReference type="Pfam" id="PF09068">
    <property type="entry name" value="EF-hand_2"/>
    <property type="match status" value="1"/>
</dbReference>
<dbReference type="EMBL" id="KQ415946">
    <property type="protein sequence ID" value="KOF99502.1"/>
    <property type="molecule type" value="Genomic_DNA"/>
</dbReference>